<dbReference type="AlphaFoldDB" id="A0A062V6W8"/>
<keyword evidence="3" id="KW-1185">Reference proteome</keyword>
<protein>
    <recommendedName>
        <fullName evidence="4">DUF11 domain-containing protein</fullName>
    </recommendedName>
</protein>
<feature type="transmembrane region" description="Helical" evidence="1">
    <location>
        <begin position="513"/>
        <end position="540"/>
    </location>
</feature>
<keyword evidence="1" id="KW-0812">Transmembrane</keyword>
<evidence type="ECO:0000313" key="3">
    <source>
        <dbReference type="Proteomes" id="UP000027153"/>
    </source>
</evidence>
<proteinExistence type="predicted"/>
<evidence type="ECO:0000313" key="2">
    <source>
        <dbReference type="EMBL" id="KCZ71150.1"/>
    </source>
</evidence>
<dbReference type="Proteomes" id="UP000027153">
    <property type="component" value="Unassembled WGS sequence"/>
</dbReference>
<comment type="caution">
    <text evidence="2">The sequence shown here is derived from an EMBL/GenBank/DDBJ whole genome shotgun (WGS) entry which is preliminary data.</text>
</comment>
<sequence length="545" mass="60113" precursor="true">MNIKTLIYFLLICSLPVASASTLDNIWAASSSGFIGSNDTLIFEDYIIKAKPIGDKKASITVYKNQNKIEQRDFNITDFREYDNIRVTLLGIKGEYSWIAISISDTKATWRPLSSKLLKWGERYTIENYTVHAEIFGPASVNLTISNKSMEETRVFSKNSFSDHDNLRIVVKNIDLNGFVYLEFLTNTMPVIKADISTDKDRYTPDEAILVTVNISSDIAWNIAGIDLESSTDAEIKPDVFSSTDVTGIRSFQSRITQLPADSTIIINATIKAFDYYNNEYTTKISRTIHTTPVISITKQVPANVDQKNVTVELYIYNAGQTEESISIYDTIPEELASEAEMLNWSIELKPGDSTNISYYISPQRLGQYVLPFAVAKWKDQSSASEEAVMTVHGPLITMTKSASKRNNLIYVDLVTTNSGDRPAMVDVSDKIPDGYPVMSGNTTWSGLLDGGESAGIIYSIPGDADVLPAASAAYRDIYGVIKETKSNIVELTGLENAIYGDDSSPLNAKPDVMLSFMVSSFLVIAGIITGVAVVACLSIRLKRS</sequence>
<dbReference type="OrthoDB" id="147890at2157"/>
<name>A0A062V6W8_9EURY</name>
<organism evidence="2 3">
    <name type="scientific">Candidatus Methanoperedens nitratireducens</name>
    <dbReference type="NCBI Taxonomy" id="1392998"/>
    <lineage>
        <taxon>Archaea</taxon>
        <taxon>Methanobacteriati</taxon>
        <taxon>Methanobacteriota</taxon>
        <taxon>Stenosarchaea group</taxon>
        <taxon>Methanomicrobia</taxon>
        <taxon>Methanosarcinales</taxon>
        <taxon>ANME-2 cluster</taxon>
        <taxon>Candidatus Methanoperedentaceae</taxon>
        <taxon>Candidatus Methanoperedens</taxon>
    </lineage>
</organism>
<keyword evidence="1" id="KW-1133">Transmembrane helix</keyword>
<accession>A0A062V6W8</accession>
<dbReference type="EMBL" id="JMIY01000007">
    <property type="protein sequence ID" value="KCZ71150.1"/>
    <property type="molecule type" value="Genomic_DNA"/>
</dbReference>
<keyword evidence="1" id="KW-0472">Membrane</keyword>
<evidence type="ECO:0000256" key="1">
    <source>
        <dbReference type="SAM" id="Phobius"/>
    </source>
</evidence>
<gene>
    <name evidence="2" type="ORF">ANME2D_03182</name>
</gene>
<reference evidence="2 3" key="1">
    <citation type="journal article" date="2013" name="Nature">
        <title>Anaerobic oxidation of methane coupled to nitrate reduction in a novel archaeal lineage.</title>
        <authorList>
            <person name="Haroon M.F."/>
            <person name="Hu S."/>
            <person name="Shi Y."/>
            <person name="Imelfort M."/>
            <person name="Keller J."/>
            <person name="Hugenholtz P."/>
            <person name="Yuan Z."/>
            <person name="Tyson G.W."/>
        </authorList>
    </citation>
    <scope>NUCLEOTIDE SEQUENCE [LARGE SCALE GENOMIC DNA]</scope>
    <source>
        <strain evidence="2 3">ANME-2d</strain>
    </source>
</reference>
<evidence type="ECO:0008006" key="4">
    <source>
        <dbReference type="Google" id="ProtNLM"/>
    </source>
</evidence>
<dbReference type="RefSeq" id="WP_048093373.1">
    <property type="nucleotide sequence ID" value="NZ_JMIY01000007.1"/>
</dbReference>